<keyword evidence="5 14" id="KW-0436">Ligase</keyword>
<dbReference type="GO" id="GO:0008360">
    <property type="term" value="P:regulation of cell shape"/>
    <property type="evidence" value="ECO:0007669"/>
    <property type="project" value="UniProtKB-KW"/>
</dbReference>
<evidence type="ECO:0000256" key="13">
    <source>
        <dbReference type="ARBA" id="ARBA00023316"/>
    </source>
</evidence>
<dbReference type="GO" id="GO:0005737">
    <property type="term" value="C:cytoplasm"/>
    <property type="evidence" value="ECO:0007669"/>
    <property type="project" value="UniProtKB-SubCell"/>
</dbReference>
<dbReference type="GO" id="GO:0009252">
    <property type="term" value="P:peptidoglycan biosynthetic process"/>
    <property type="evidence" value="ECO:0007669"/>
    <property type="project" value="UniProtKB-UniRule"/>
</dbReference>
<evidence type="ECO:0000256" key="16">
    <source>
        <dbReference type="PIRSR" id="PIRSR039102-3"/>
    </source>
</evidence>
<keyword evidence="9 16" id="KW-0460">Magnesium</keyword>
<dbReference type="NCBIfam" id="NF002378">
    <property type="entry name" value="PRK01372.1"/>
    <property type="match status" value="1"/>
</dbReference>
<evidence type="ECO:0000313" key="19">
    <source>
        <dbReference type="EMBL" id="PIZ40074.1"/>
    </source>
</evidence>
<dbReference type="InterPro" id="IPR016185">
    <property type="entry name" value="PreATP-grasp_dom_sf"/>
</dbReference>
<evidence type="ECO:0000256" key="7">
    <source>
        <dbReference type="ARBA" id="ARBA00022741"/>
    </source>
</evidence>
<dbReference type="PROSITE" id="PS00844">
    <property type="entry name" value="DALA_DALA_LIGASE_2"/>
    <property type="match status" value="1"/>
</dbReference>
<feature type="binding site" evidence="16">
    <location>
        <position position="271"/>
    </location>
    <ligand>
        <name>Mg(2+)</name>
        <dbReference type="ChEBI" id="CHEBI:18420"/>
        <label>2</label>
    </ligand>
</feature>
<reference evidence="20" key="1">
    <citation type="submission" date="2017-09" db="EMBL/GenBank/DDBJ databases">
        <title>Depth-based differentiation of microbial function through sediment-hosted aquifers and enrichment of novel symbionts in the deep terrestrial subsurface.</title>
        <authorList>
            <person name="Probst A.J."/>
            <person name="Ladd B."/>
            <person name="Jarett J.K."/>
            <person name="Geller-Mcgrath D.E."/>
            <person name="Sieber C.M.K."/>
            <person name="Emerson J.B."/>
            <person name="Anantharaman K."/>
            <person name="Thomas B.C."/>
            <person name="Malmstrom R."/>
            <person name="Stieglmeier M."/>
            <person name="Klingl A."/>
            <person name="Woyke T."/>
            <person name="Ryan C.M."/>
            <person name="Banfield J.F."/>
        </authorList>
    </citation>
    <scope>NUCLEOTIDE SEQUENCE [LARGE SCALE GENOMIC DNA]</scope>
</reference>
<dbReference type="PROSITE" id="PS00843">
    <property type="entry name" value="DALA_DALA_LIGASE_1"/>
    <property type="match status" value="1"/>
</dbReference>
<name>A0A2M7T8P2_9ACTN</name>
<keyword evidence="7 17" id="KW-0547">Nucleotide-binding</keyword>
<organism evidence="19 20">
    <name type="scientific">Candidatus Aquicultor secundus</name>
    <dbReference type="NCBI Taxonomy" id="1973895"/>
    <lineage>
        <taxon>Bacteria</taxon>
        <taxon>Bacillati</taxon>
        <taxon>Actinomycetota</taxon>
        <taxon>Candidatus Aquicultoria</taxon>
        <taxon>Candidatus Aquicultorales</taxon>
        <taxon>Candidatus Aquicultoraceae</taxon>
        <taxon>Candidatus Aquicultor</taxon>
    </lineage>
</organism>
<dbReference type="GO" id="GO:0046872">
    <property type="term" value="F:metal ion binding"/>
    <property type="evidence" value="ECO:0007669"/>
    <property type="project" value="UniProtKB-KW"/>
</dbReference>
<dbReference type="UniPathway" id="UPA00219"/>
<keyword evidence="4 14" id="KW-0963">Cytoplasm</keyword>
<dbReference type="EMBL" id="PFNG01000101">
    <property type="protein sequence ID" value="PIZ40074.1"/>
    <property type="molecule type" value="Genomic_DNA"/>
</dbReference>
<keyword evidence="12 16" id="KW-0464">Manganese</keyword>
<dbReference type="RefSeq" id="WP_286678039.1">
    <property type="nucleotide sequence ID" value="NZ_MNXI01000054.1"/>
</dbReference>
<comment type="similarity">
    <text evidence="3 14">Belongs to the D-alanine--D-alanine ligase family.</text>
</comment>
<dbReference type="EC" id="6.3.2.4" evidence="14"/>
<dbReference type="Gene3D" id="3.40.50.20">
    <property type="match status" value="1"/>
</dbReference>
<comment type="pathway">
    <text evidence="14">Cell wall biogenesis; peptidoglycan biosynthesis.</text>
</comment>
<feature type="binding site" evidence="16">
    <location>
        <position position="271"/>
    </location>
    <ligand>
        <name>Mg(2+)</name>
        <dbReference type="ChEBI" id="CHEBI:18420"/>
        <label>1</label>
    </ligand>
</feature>
<dbReference type="InterPro" id="IPR011127">
    <property type="entry name" value="Dala_Dala_lig_N"/>
</dbReference>
<feature type="binding site" evidence="16">
    <location>
        <position position="273"/>
    </location>
    <ligand>
        <name>Mg(2+)</name>
        <dbReference type="ChEBI" id="CHEBI:18420"/>
        <label>2</label>
    </ligand>
</feature>
<dbReference type="InterPro" id="IPR011095">
    <property type="entry name" value="Dala_Dala_lig_C"/>
</dbReference>
<evidence type="ECO:0000256" key="5">
    <source>
        <dbReference type="ARBA" id="ARBA00022598"/>
    </source>
</evidence>
<keyword evidence="13 14" id="KW-0961">Cell wall biogenesis/degradation</keyword>
<dbReference type="InterPro" id="IPR011761">
    <property type="entry name" value="ATP-grasp"/>
</dbReference>
<dbReference type="Pfam" id="PF07478">
    <property type="entry name" value="Dala_Dala_lig_C"/>
    <property type="match status" value="1"/>
</dbReference>
<dbReference type="SUPFAM" id="SSF52440">
    <property type="entry name" value="PreATP-grasp domain"/>
    <property type="match status" value="1"/>
</dbReference>
<evidence type="ECO:0000313" key="20">
    <source>
        <dbReference type="Proteomes" id="UP000230956"/>
    </source>
</evidence>
<dbReference type="PROSITE" id="PS50975">
    <property type="entry name" value="ATP_GRASP"/>
    <property type="match status" value="1"/>
</dbReference>
<dbReference type="NCBIfam" id="TIGR01205">
    <property type="entry name" value="D_ala_D_alaTIGR"/>
    <property type="match status" value="1"/>
</dbReference>
<sequence length="309" mass="33483">MSTKVAVLMGGRSAEREISLLTGEQIYRALLQKGYDAVAVHLDEHIVETLKSLKPDVVFIALHGRYGEDGTIQGLLEILDLPYTGSGVLASALGIDKAMSKRVFEAAGIETPEYAVVSKRDFVVDRESCEGVASALSFPLVVKPAREGSTIGMSIAHDIDELAAALKLAFSYDCDVVIERFVEGVEITVGVLGNKPKALPTLEVVTKTGFYDYETKYTAGLSEHIIPARLPEEYQRKAQEIAVRAHTALGCRGFSRVDIIVDGSGRCNVLEINTIPGMTRLSLFPDAAKAAGYEFPDLIAYMVKLALEN</sequence>
<evidence type="ECO:0000256" key="6">
    <source>
        <dbReference type="ARBA" id="ARBA00022723"/>
    </source>
</evidence>
<protein>
    <recommendedName>
        <fullName evidence="14">D-alanine--D-alanine ligase</fullName>
        <ecNumber evidence="14">6.3.2.4</ecNumber>
    </recommendedName>
    <alternativeName>
        <fullName evidence="14">D-Ala-D-Ala ligase</fullName>
    </alternativeName>
    <alternativeName>
        <fullName evidence="14">D-alanylalanine synthetase</fullName>
    </alternativeName>
</protein>
<keyword evidence="8 17" id="KW-0067">ATP-binding</keyword>
<dbReference type="FunFam" id="3.30.470.20:FF:000008">
    <property type="entry name" value="D-alanine--D-alanine ligase"/>
    <property type="match status" value="1"/>
</dbReference>
<keyword evidence="11 14" id="KW-0573">Peptidoglycan synthesis</keyword>
<dbReference type="Gene3D" id="3.30.1490.20">
    <property type="entry name" value="ATP-grasp fold, A domain"/>
    <property type="match status" value="1"/>
</dbReference>
<comment type="subcellular location">
    <subcellularLocation>
        <location evidence="2 14">Cytoplasm</location>
    </subcellularLocation>
</comment>
<feature type="binding site" evidence="16">
    <location>
        <position position="258"/>
    </location>
    <ligand>
        <name>Mg(2+)</name>
        <dbReference type="ChEBI" id="CHEBI:18420"/>
        <label>1</label>
    </ligand>
</feature>
<feature type="domain" description="ATP-grasp" evidence="18">
    <location>
        <begin position="101"/>
        <end position="304"/>
    </location>
</feature>
<evidence type="ECO:0000256" key="9">
    <source>
        <dbReference type="ARBA" id="ARBA00022842"/>
    </source>
</evidence>
<evidence type="ECO:0000256" key="14">
    <source>
        <dbReference type="HAMAP-Rule" id="MF_00047"/>
    </source>
</evidence>
<keyword evidence="6 16" id="KW-0479">Metal-binding</keyword>
<dbReference type="InterPro" id="IPR000291">
    <property type="entry name" value="D-Ala_lig_Van_CS"/>
</dbReference>
<evidence type="ECO:0000256" key="3">
    <source>
        <dbReference type="ARBA" id="ARBA00010871"/>
    </source>
</evidence>
<evidence type="ECO:0000256" key="11">
    <source>
        <dbReference type="ARBA" id="ARBA00022984"/>
    </source>
</evidence>
<evidence type="ECO:0000256" key="2">
    <source>
        <dbReference type="ARBA" id="ARBA00004496"/>
    </source>
</evidence>
<dbReference type="GO" id="GO:0005524">
    <property type="term" value="F:ATP binding"/>
    <property type="evidence" value="ECO:0007669"/>
    <property type="project" value="UniProtKB-UniRule"/>
</dbReference>
<evidence type="ECO:0000256" key="12">
    <source>
        <dbReference type="ARBA" id="ARBA00023211"/>
    </source>
</evidence>
<evidence type="ECO:0000256" key="8">
    <source>
        <dbReference type="ARBA" id="ARBA00022840"/>
    </source>
</evidence>
<evidence type="ECO:0000259" key="18">
    <source>
        <dbReference type="PROSITE" id="PS50975"/>
    </source>
</evidence>
<evidence type="ECO:0000256" key="15">
    <source>
        <dbReference type="PIRSR" id="PIRSR039102-1"/>
    </source>
</evidence>
<comment type="catalytic activity">
    <reaction evidence="14">
        <text>2 D-alanine + ATP = D-alanyl-D-alanine + ADP + phosphate + H(+)</text>
        <dbReference type="Rhea" id="RHEA:11224"/>
        <dbReference type="ChEBI" id="CHEBI:15378"/>
        <dbReference type="ChEBI" id="CHEBI:30616"/>
        <dbReference type="ChEBI" id="CHEBI:43474"/>
        <dbReference type="ChEBI" id="CHEBI:57416"/>
        <dbReference type="ChEBI" id="CHEBI:57822"/>
        <dbReference type="ChEBI" id="CHEBI:456216"/>
        <dbReference type="EC" id="6.3.2.4"/>
    </reaction>
</comment>
<dbReference type="Proteomes" id="UP000230956">
    <property type="component" value="Unassembled WGS sequence"/>
</dbReference>
<dbReference type="Gene3D" id="3.30.470.20">
    <property type="entry name" value="ATP-grasp fold, B domain"/>
    <property type="match status" value="1"/>
</dbReference>
<dbReference type="PANTHER" id="PTHR23132:SF23">
    <property type="entry name" value="D-ALANINE--D-ALANINE LIGASE B"/>
    <property type="match status" value="1"/>
</dbReference>
<dbReference type="GO" id="GO:0008716">
    <property type="term" value="F:D-alanine-D-alanine ligase activity"/>
    <property type="evidence" value="ECO:0007669"/>
    <property type="project" value="UniProtKB-UniRule"/>
</dbReference>
<feature type="active site" evidence="15">
    <location>
        <position position="15"/>
    </location>
</feature>
<dbReference type="InterPro" id="IPR005905">
    <property type="entry name" value="D_ala_D_ala"/>
</dbReference>
<comment type="cofactor">
    <cofactor evidence="16">
        <name>Mg(2+)</name>
        <dbReference type="ChEBI" id="CHEBI:18420"/>
    </cofactor>
    <cofactor evidence="16">
        <name>Mn(2+)</name>
        <dbReference type="ChEBI" id="CHEBI:29035"/>
    </cofactor>
    <text evidence="16">Binds 2 magnesium or manganese ions per subunit.</text>
</comment>
<dbReference type="AlphaFoldDB" id="A0A2M7T8P2"/>
<evidence type="ECO:0000256" key="1">
    <source>
        <dbReference type="ARBA" id="ARBA00001936"/>
    </source>
</evidence>
<dbReference type="SMART" id="SM01209">
    <property type="entry name" value="GARS_A"/>
    <property type="match status" value="1"/>
</dbReference>
<feature type="active site" evidence="15">
    <location>
        <position position="282"/>
    </location>
</feature>
<dbReference type="PANTHER" id="PTHR23132">
    <property type="entry name" value="D-ALANINE--D-ALANINE LIGASE"/>
    <property type="match status" value="1"/>
</dbReference>
<gene>
    <name evidence="14" type="primary">ddl</name>
    <name evidence="19" type="ORF">COY37_04400</name>
</gene>
<dbReference type="NCBIfam" id="NF002528">
    <property type="entry name" value="PRK01966.1-4"/>
    <property type="match status" value="1"/>
</dbReference>
<feature type="active site" evidence="15">
    <location>
        <position position="149"/>
    </location>
</feature>
<dbReference type="SUPFAM" id="SSF56059">
    <property type="entry name" value="Glutathione synthetase ATP-binding domain-like"/>
    <property type="match status" value="1"/>
</dbReference>
<dbReference type="GO" id="GO:0071555">
    <property type="term" value="P:cell wall organization"/>
    <property type="evidence" value="ECO:0007669"/>
    <property type="project" value="UniProtKB-KW"/>
</dbReference>
<dbReference type="HAMAP" id="MF_00047">
    <property type="entry name" value="Dala_Dala_lig"/>
    <property type="match status" value="1"/>
</dbReference>
<comment type="function">
    <text evidence="14">Cell wall formation.</text>
</comment>
<comment type="cofactor">
    <cofactor evidence="1">
        <name>Mn(2+)</name>
        <dbReference type="ChEBI" id="CHEBI:29035"/>
    </cofactor>
</comment>
<evidence type="ECO:0000256" key="17">
    <source>
        <dbReference type="PROSITE-ProRule" id="PRU00409"/>
    </source>
</evidence>
<proteinExistence type="inferred from homology"/>
<dbReference type="PIRSF" id="PIRSF039102">
    <property type="entry name" value="Ddl/VanB"/>
    <property type="match status" value="1"/>
</dbReference>
<dbReference type="Pfam" id="PF01820">
    <property type="entry name" value="Dala_Dala_lig_N"/>
    <property type="match status" value="2"/>
</dbReference>
<keyword evidence="10 14" id="KW-0133">Cell shape</keyword>
<comment type="caution">
    <text evidence="19">The sequence shown here is derived from an EMBL/GenBank/DDBJ whole genome shotgun (WGS) entry which is preliminary data.</text>
</comment>
<accession>A0A2M7T8P2</accession>
<dbReference type="InterPro" id="IPR013815">
    <property type="entry name" value="ATP_grasp_subdomain_1"/>
</dbReference>
<evidence type="ECO:0000256" key="10">
    <source>
        <dbReference type="ARBA" id="ARBA00022960"/>
    </source>
</evidence>
<evidence type="ECO:0000256" key="4">
    <source>
        <dbReference type="ARBA" id="ARBA00022490"/>
    </source>
</evidence>